<sequence>MNLNFDHSAEELFDSYLEEDISLFLWEMYQCWLLELSQMDKTHQEVENRQYFFQLLAAHVSKNLKQFQQKARAKKEDIPLQ</sequence>
<accession>A0ABS3CHY0</accession>
<proteinExistence type="predicted"/>
<organism evidence="1 2">
    <name type="scientific">Algoriphagus pacificus</name>
    <dbReference type="NCBI Taxonomy" id="2811234"/>
    <lineage>
        <taxon>Bacteria</taxon>
        <taxon>Pseudomonadati</taxon>
        <taxon>Bacteroidota</taxon>
        <taxon>Cytophagia</taxon>
        <taxon>Cytophagales</taxon>
        <taxon>Cyclobacteriaceae</taxon>
        <taxon>Algoriphagus</taxon>
    </lineage>
</organism>
<reference evidence="1 2" key="1">
    <citation type="submission" date="2021-03" db="EMBL/GenBank/DDBJ databases">
        <title>novel species isolated from a fishpond in China.</title>
        <authorList>
            <person name="Lu H."/>
            <person name="Cai Z."/>
        </authorList>
    </citation>
    <scope>NUCLEOTIDE SEQUENCE [LARGE SCALE GENOMIC DNA]</scope>
    <source>
        <strain evidence="1 2">YJ13C</strain>
    </source>
</reference>
<gene>
    <name evidence="1" type="ORF">J0A69_13005</name>
</gene>
<dbReference type="EMBL" id="JAFKCU010000003">
    <property type="protein sequence ID" value="MBN7816360.1"/>
    <property type="molecule type" value="Genomic_DNA"/>
</dbReference>
<keyword evidence="2" id="KW-1185">Reference proteome</keyword>
<dbReference type="Proteomes" id="UP000664480">
    <property type="component" value="Unassembled WGS sequence"/>
</dbReference>
<dbReference type="RefSeq" id="WP_206587040.1">
    <property type="nucleotide sequence ID" value="NZ_JAFKCU010000003.1"/>
</dbReference>
<comment type="caution">
    <text evidence="1">The sequence shown here is derived from an EMBL/GenBank/DDBJ whole genome shotgun (WGS) entry which is preliminary data.</text>
</comment>
<evidence type="ECO:0000313" key="2">
    <source>
        <dbReference type="Proteomes" id="UP000664480"/>
    </source>
</evidence>
<name>A0ABS3CHY0_9BACT</name>
<protein>
    <submittedName>
        <fullName evidence="1">Uncharacterized protein</fullName>
    </submittedName>
</protein>
<evidence type="ECO:0000313" key="1">
    <source>
        <dbReference type="EMBL" id="MBN7816360.1"/>
    </source>
</evidence>